<reference evidence="2 3" key="1">
    <citation type="submission" date="2017-03" db="EMBL/GenBank/DDBJ databases">
        <title>Lifting the veil on microbial sulfur biogeochemistry in mining wastewaters.</title>
        <authorList>
            <person name="Kantor R.S."/>
            <person name="Colenbrander Nelson T."/>
            <person name="Marshall S."/>
            <person name="Bennett D."/>
            <person name="Apte S."/>
            <person name="Camacho D."/>
            <person name="Thomas B.C."/>
            <person name="Warren L.A."/>
            <person name="Banfield J.F."/>
        </authorList>
    </citation>
    <scope>NUCLEOTIDE SEQUENCE [LARGE SCALE GENOMIC DNA]</scope>
    <source>
        <strain evidence="2">21-59-9</strain>
    </source>
</reference>
<name>A0A257SK44_9PROT</name>
<evidence type="ECO:0000256" key="1">
    <source>
        <dbReference type="SAM" id="Phobius"/>
    </source>
</evidence>
<dbReference type="EMBL" id="NCBC01000802">
    <property type="protein sequence ID" value="OYV72781.1"/>
    <property type="molecule type" value="Genomic_DNA"/>
</dbReference>
<accession>A0A257SK44</accession>
<protein>
    <recommendedName>
        <fullName evidence="4">Transmembrane protein</fullName>
    </recommendedName>
</protein>
<feature type="transmembrane region" description="Helical" evidence="1">
    <location>
        <begin position="99"/>
        <end position="117"/>
    </location>
</feature>
<feature type="transmembrane region" description="Helical" evidence="1">
    <location>
        <begin position="191"/>
        <end position="209"/>
    </location>
</feature>
<feature type="transmembrane region" description="Helical" evidence="1">
    <location>
        <begin position="221"/>
        <end position="244"/>
    </location>
</feature>
<feature type="transmembrane region" description="Helical" evidence="1">
    <location>
        <begin position="23"/>
        <end position="45"/>
    </location>
</feature>
<sequence>MNLQPKTIDPGWAKRWTRQSVELFRRAPGLALGIMTLFGLVNALIPQPLALDVPLTVFMVGILFSSLRAADHDSGHAWPATWAFFRQSARDLAHLARDAFLLILVFGVGAAMLFAFYRHVTGGVVVVAPDPAYFRLSGWLRHGTARAGSMLILGVFLPAVLPMIFLTMSVGNQPLMHYWIGCQAVVLNMRLAYMVFMGGLLACSFLIPILRQLPLHGAPFFLAGCVLMAGFAAAFWWFGAWGYLWCREMFEGTQENAKETAKQSSPIRAAA</sequence>
<dbReference type="AlphaFoldDB" id="A0A257SK44"/>
<organism evidence="2 3">
    <name type="scientific">Acidithiobacillus ferrivorans</name>
    <dbReference type="NCBI Taxonomy" id="160808"/>
    <lineage>
        <taxon>Bacteria</taxon>
        <taxon>Pseudomonadati</taxon>
        <taxon>Pseudomonadota</taxon>
        <taxon>Acidithiobacillia</taxon>
        <taxon>Acidithiobacillales</taxon>
        <taxon>Acidithiobacillaceae</taxon>
        <taxon>Acidithiobacillus</taxon>
    </lineage>
</organism>
<comment type="caution">
    <text evidence="2">The sequence shown here is derived from an EMBL/GenBank/DDBJ whole genome shotgun (WGS) entry which is preliminary data.</text>
</comment>
<feature type="transmembrane region" description="Helical" evidence="1">
    <location>
        <begin position="147"/>
        <end position="170"/>
    </location>
</feature>
<keyword evidence="1" id="KW-0472">Membrane</keyword>
<keyword evidence="1" id="KW-1133">Transmembrane helix</keyword>
<dbReference type="Proteomes" id="UP000216779">
    <property type="component" value="Unassembled WGS sequence"/>
</dbReference>
<proteinExistence type="predicted"/>
<evidence type="ECO:0000313" key="2">
    <source>
        <dbReference type="EMBL" id="OYV72781.1"/>
    </source>
</evidence>
<gene>
    <name evidence="2" type="ORF">B7Z70_14285</name>
</gene>
<keyword evidence="1" id="KW-0812">Transmembrane</keyword>
<evidence type="ECO:0000313" key="3">
    <source>
        <dbReference type="Proteomes" id="UP000216779"/>
    </source>
</evidence>
<evidence type="ECO:0008006" key="4">
    <source>
        <dbReference type="Google" id="ProtNLM"/>
    </source>
</evidence>
<feature type="transmembrane region" description="Helical" evidence="1">
    <location>
        <begin position="51"/>
        <end position="70"/>
    </location>
</feature>